<sequence length="304" mass="33716">MEIRPWKPGDEIAIRALFEAVFGSAMSESFWKWRYHDHPAGPPMIMLAWEGDRLAAHYAASYAPLLIDGEPQLSALSMTTMTHADFRGQGLLERTGLALYEEQRQRGLIGCWGFPNRNVNVTRRRKLGWEGIADIPTLQRPISPGEKFASVAVSLSDRIPAQYDSLARAAAPVRADRARAFHAWRTDDNPQSRYTHLTPEDGSGYAVIKPWKDGAYDLVLLEAADPGSLARLTEACLAAVQALGGKLLNAWSLAHRPERVALERAGFLPLGMVTNFGGRSFPAGDRRLTTAQSWKLDMIDSDLY</sequence>
<feature type="domain" description="N-acetyltransferase" evidence="1">
    <location>
        <begin position="1"/>
        <end position="160"/>
    </location>
</feature>
<dbReference type="Pfam" id="PF13527">
    <property type="entry name" value="Acetyltransf_9"/>
    <property type="match status" value="1"/>
</dbReference>
<reference evidence="2 3" key="1">
    <citation type="submission" date="2020-07" db="EMBL/GenBank/DDBJ databases">
        <title>Pseudogemmobacter sp. nov., isolated from poultry manure in Taiwan.</title>
        <authorList>
            <person name="Lin S.-Y."/>
            <person name="Tang Y.-S."/>
            <person name="Young C.-C."/>
        </authorList>
    </citation>
    <scope>NUCLEOTIDE SEQUENCE [LARGE SCALE GENOMIC DNA]</scope>
    <source>
        <strain evidence="2 3">CC-YST710</strain>
    </source>
</reference>
<dbReference type="SUPFAM" id="SSF55729">
    <property type="entry name" value="Acyl-CoA N-acyltransferases (Nat)"/>
    <property type="match status" value="1"/>
</dbReference>
<gene>
    <name evidence="2" type="ORF">H0485_00335</name>
</gene>
<dbReference type="InterPro" id="IPR016181">
    <property type="entry name" value="Acyl_CoA_acyltransferase"/>
</dbReference>
<dbReference type="RefSeq" id="WP_226933326.1">
    <property type="nucleotide sequence ID" value="NZ_JACDXX010000001.1"/>
</dbReference>
<dbReference type="EMBL" id="JACDXX010000001">
    <property type="protein sequence ID" value="MCB5408452.1"/>
    <property type="molecule type" value="Genomic_DNA"/>
</dbReference>
<name>A0ABS8CGD8_9RHOB</name>
<proteinExistence type="predicted"/>
<dbReference type="PROSITE" id="PS51186">
    <property type="entry name" value="GNAT"/>
    <property type="match status" value="1"/>
</dbReference>
<organism evidence="2 3">
    <name type="scientific">Pseudogemmobacter faecipullorum</name>
    <dbReference type="NCBI Taxonomy" id="2755041"/>
    <lineage>
        <taxon>Bacteria</taxon>
        <taxon>Pseudomonadati</taxon>
        <taxon>Pseudomonadota</taxon>
        <taxon>Alphaproteobacteria</taxon>
        <taxon>Rhodobacterales</taxon>
        <taxon>Paracoccaceae</taxon>
        <taxon>Pseudogemmobacter</taxon>
    </lineage>
</organism>
<protein>
    <submittedName>
        <fullName evidence="2">GNAT family N-acetyltransferase</fullName>
    </submittedName>
</protein>
<evidence type="ECO:0000313" key="3">
    <source>
        <dbReference type="Proteomes" id="UP001198571"/>
    </source>
</evidence>
<accession>A0ABS8CGD8</accession>
<dbReference type="Proteomes" id="UP001198571">
    <property type="component" value="Unassembled WGS sequence"/>
</dbReference>
<evidence type="ECO:0000259" key="1">
    <source>
        <dbReference type="PROSITE" id="PS51186"/>
    </source>
</evidence>
<evidence type="ECO:0000313" key="2">
    <source>
        <dbReference type="EMBL" id="MCB5408452.1"/>
    </source>
</evidence>
<dbReference type="InterPro" id="IPR000182">
    <property type="entry name" value="GNAT_dom"/>
</dbReference>
<keyword evidence="3" id="KW-1185">Reference proteome</keyword>
<comment type="caution">
    <text evidence="2">The sequence shown here is derived from an EMBL/GenBank/DDBJ whole genome shotgun (WGS) entry which is preliminary data.</text>
</comment>
<dbReference type="Gene3D" id="3.40.630.30">
    <property type="match status" value="1"/>
</dbReference>